<reference evidence="1" key="1">
    <citation type="submission" date="2017-05" db="EMBL/GenBank/DDBJ databases">
        <authorList>
            <consortium name="The Broad Institute Genomics Platform"/>
            <consortium name="The Broad Institute Genomic Center for Infectious Diseases"/>
            <person name="Earl A."/>
            <person name="Manson A."/>
            <person name="Schwartman J."/>
            <person name="Gilmore M."/>
            <person name="Abouelleil A."/>
            <person name="Cao P."/>
            <person name="Chapman S."/>
            <person name="Cusick C."/>
            <person name="Shea T."/>
            <person name="Young S."/>
            <person name="Neafsey D."/>
            <person name="Nusbaum C."/>
            <person name="Birren B."/>
        </authorList>
    </citation>
    <scope>NUCLEOTIDE SEQUENCE</scope>
    <source>
        <strain evidence="1">9E7_DIV0242</strain>
    </source>
</reference>
<evidence type="ECO:0000313" key="2">
    <source>
        <dbReference type="Proteomes" id="UP000195141"/>
    </source>
</evidence>
<protein>
    <submittedName>
        <fullName evidence="1">Uncharacterized protein</fullName>
    </submittedName>
</protein>
<gene>
    <name evidence="1" type="ORF">A5888_000776</name>
</gene>
<proteinExistence type="predicted"/>
<keyword evidence="2" id="KW-1185">Reference proteome</keyword>
<accession>A0AAQ3VSD9</accession>
<sequence>MLCLGGKHDDELFHLDMKFFCIEKKFHMSGYVPSYAIVCREYLSEKEK</sequence>
<reference evidence="1" key="2">
    <citation type="submission" date="2024-03" db="EMBL/GenBank/DDBJ databases">
        <title>The Genome Sequence of Enterococcus sp. DIV0242b.</title>
        <authorList>
            <consortium name="The Broad Institute Genomics Platform"/>
            <consortium name="The Broad Institute Microbial Omics Core"/>
            <consortium name="The Broad Institute Genomic Center for Infectious Diseases"/>
            <person name="Earl A."/>
            <person name="Manson A."/>
            <person name="Gilmore M."/>
            <person name="Schwartman J."/>
            <person name="Shea T."/>
            <person name="Abouelleil A."/>
            <person name="Cao P."/>
            <person name="Chapman S."/>
            <person name="Cusick C."/>
            <person name="Young S."/>
            <person name="Neafsey D."/>
            <person name="Nusbaum C."/>
            <person name="Birren B."/>
        </authorList>
    </citation>
    <scope>NUCLEOTIDE SEQUENCE</scope>
    <source>
        <strain evidence="1">9E7_DIV0242</strain>
    </source>
</reference>
<organism evidence="1 2">
    <name type="scientific">Candidatus Enterococcus clewellii</name>
    <dbReference type="NCBI Taxonomy" id="1834193"/>
    <lineage>
        <taxon>Bacteria</taxon>
        <taxon>Bacillati</taxon>
        <taxon>Bacillota</taxon>
        <taxon>Bacilli</taxon>
        <taxon>Lactobacillales</taxon>
        <taxon>Enterococcaceae</taxon>
        <taxon>Enterococcus</taxon>
    </lineage>
</organism>
<dbReference type="EMBL" id="CP147247">
    <property type="protein sequence ID" value="WYJ89057.1"/>
    <property type="molecule type" value="Genomic_DNA"/>
</dbReference>
<dbReference type="Proteomes" id="UP000195141">
    <property type="component" value="Chromosome"/>
</dbReference>
<name>A0AAQ3VSD9_9ENTE</name>
<evidence type="ECO:0000313" key="1">
    <source>
        <dbReference type="EMBL" id="WYJ89057.1"/>
    </source>
</evidence>
<dbReference type="AlphaFoldDB" id="A0AAQ3VSD9"/>